<organism evidence="2 3">
    <name type="scientific">Candidatus Ornithobacterium hominis</name>
    <dbReference type="NCBI Taxonomy" id="2497989"/>
    <lineage>
        <taxon>Bacteria</taxon>
        <taxon>Pseudomonadati</taxon>
        <taxon>Bacteroidota</taxon>
        <taxon>Flavobacteriia</taxon>
        <taxon>Flavobacteriales</taxon>
        <taxon>Weeksellaceae</taxon>
        <taxon>Ornithobacterium</taxon>
    </lineage>
</organism>
<dbReference type="EMBL" id="UNSC01000001">
    <property type="protein sequence ID" value="SZD71250.1"/>
    <property type="molecule type" value="Genomic_DNA"/>
</dbReference>
<dbReference type="Proteomes" id="UP000262142">
    <property type="component" value="Unassembled WGS sequence"/>
</dbReference>
<keyword evidence="1" id="KW-0472">Membrane</keyword>
<evidence type="ECO:0000313" key="3">
    <source>
        <dbReference type="Proteomes" id="UP000262142"/>
    </source>
</evidence>
<feature type="transmembrane region" description="Helical" evidence="1">
    <location>
        <begin position="36"/>
        <end position="55"/>
    </location>
</feature>
<evidence type="ECO:0000313" key="2">
    <source>
        <dbReference type="EMBL" id="SZD71250.1"/>
    </source>
</evidence>
<proteinExistence type="predicted"/>
<dbReference type="AlphaFoldDB" id="A0A383TVJ6"/>
<keyword evidence="1" id="KW-1133">Transmembrane helix</keyword>
<name>A0A383TVJ6_9FLAO</name>
<dbReference type="RefSeq" id="WP_119058874.1">
    <property type="nucleotide sequence ID" value="NZ_UNSC01000001.1"/>
</dbReference>
<evidence type="ECO:0000256" key="1">
    <source>
        <dbReference type="SAM" id="Phobius"/>
    </source>
</evidence>
<sequence>MKKFSFFVSLFFLASLIFFIITLSFDKPLFSKENDLNWLGIGASVCGFLTAFIIYKFQSAKDNLEKNR</sequence>
<keyword evidence="1" id="KW-0812">Transmembrane</keyword>
<keyword evidence="3" id="KW-1185">Reference proteome</keyword>
<reference evidence="2 3" key="1">
    <citation type="submission" date="2018-09" db="EMBL/GenBank/DDBJ databases">
        <authorList>
            <consortium name="Pathogen Informatics"/>
        </authorList>
    </citation>
    <scope>NUCLEOTIDE SEQUENCE [LARGE SCALE GENOMIC DNA]</scope>
    <source>
        <strain evidence="2 3">OH-22767</strain>
    </source>
</reference>
<accession>A0A383TVJ6</accession>
<gene>
    <name evidence="2" type="ORF">SAMEA104719789_00345</name>
</gene>
<protein>
    <submittedName>
        <fullName evidence="2">Uncharacterized protein</fullName>
    </submittedName>
</protein>